<protein>
    <submittedName>
        <fullName evidence="2">Uncharacterized protein</fullName>
    </submittedName>
</protein>
<reference evidence="2" key="1">
    <citation type="submission" date="2019-11" db="EMBL/GenBank/DDBJ databases">
        <title>Lipid analysis of CO2-rich subsurface aquifers suggests an autotrophy-based deep biosphere with lysolipids enriched in CPR bacteria.</title>
        <authorList>
            <person name="Probst A.J."/>
            <person name="Elling F.J."/>
            <person name="Castelle C.J."/>
            <person name="Zhu Q."/>
            <person name="Elvert M."/>
            <person name="Birarda G."/>
            <person name="Holman H.-Y."/>
            <person name="Lane K.R."/>
            <person name="Ladd B."/>
            <person name="Ryan M.C."/>
            <person name="Woyke T."/>
            <person name="Hinrichs K.-U."/>
            <person name="Banfield J.F."/>
        </authorList>
    </citation>
    <scope>NUCLEOTIDE SEQUENCE</scope>
    <source>
        <strain evidence="1">CG_2015-01_33_1645</strain>
        <strain evidence="2">CG_2015-04_33_537</strain>
    </source>
</reference>
<dbReference type="EMBL" id="JAACVF010000015">
    <property type="protein sequence ID" value="NCN64567.1"/>
    <property type="molecule type" value="Genomic_DNA"/>
</dbReference>
<evidence type="ECO:0000313" key="3">
    <source>
        <dbReference type="Proteomes" id="UP000738826"/>
    </source>
</evidence>
<organism evidence="2 3">
    <name type="scientific">Candidatus Altarchaeum hamiconexum</name>
    <dbReference type="NCBI Taxonomy" id="1803513"/>
    <lineage>
        <taxon>Archaea</taxon>
        <taxon>Candidatus Altarchaeota</taxon>
        <taxon>Candidatus Altiarchaeia</taxon>
        <taxon>Candidatus Altarchaeales</taxon>
        <taxon>Candidatus Altarchaeaceae</taxon>
        <taxon>Candidatus Altarchaeum</taxon>
    </lineage>
</organism>
<accession>A0A8J7Z2P6</accession>
<sequence length="74" mass="8410">MFVSLHTEQFRAREVAINIESFIQKGKENRSTLHFIGRMNLPACLKQEPAGPVQSCQTVGSLRGCYQSVIYRTH</sequence>
<proteinExistence type="predicted"/>
<gene>
    <name evidence="2" type="ORF">GW779_05760</name>
    <name evidence="1" type="ORF">GW910_00590</name>
</gene>
<evidence type="ECO:0000313" key="2">
    <source>
        <dbReference type="EMBL" id="NCS91888.1"/>
    </source>
</evidence>
<dbReference type="Proteomes" id="UP000768163">
    <property type="component" value="Unassembled WGS sequence"/>
</dbReference>
<dbReference type="Proteomes" id="UP000738826">
    <property type="component" value="Unassembled WGS sequence"/>
</dbReference>
<evidence type="ECO:0000313" key="1">
    <source>
        <dbReference type="EMBL" id="NCN64567.1"/>
    </source>
</evidence>
<name>A0A8J7Z2P6_9ARCH</name>
<dbReference type="EMBL" id="JAACQH010000124">
    <property type="protein sequence ID" value="NCS91888.1"/>
    <property type="molecule type" value="Genomic_DNA"/>
</dbReference>
<comment type="caution">
    <text evidence="2">The sequence shown here is derived from an EMBL/GenBank/DDBJ whole genome shotgun (WGS) entry which is preliminary data.</text>
</comment>
<dbReference type="AlphaFoldDB" id="A0A8J7Z2P6"/>